<keyword evidence="2" id="KW-1185">Reference proteome</keyword>
<dbReference type="HOGENOM" id="CLU_065543_0_0_7"/>
<sequence>MHWAWQGLCFALPADWDVTVLEKAYLRADDAAGPRLEIVWRQNTPMAEAALRSRLQRLLPDATFDFSSGPTLHALPGVLAFRFARPPESRSPAGVGLVLDLPNQRSAMLLVHQPHPDGETLRADCTATAALLGSLTVAPAGALQPWQAFGLRLAVPATYALQRFHFQPGHFHLQFNGPARGLLRRPEGIVTFDRLGPASMLLRGRSLQEWAATFHPGLPLDERTRVAHPGPCSARWRACSRWSETQTGNWWRTIWGDPGDDMVLSLWLDDEDTKIMALLARGAPAREEPLLRELCAHYAIVPA</sequence>
<dbReference type="KEGG" id="dgg:DGI_2149"/>
<dbReference type="EMBL" id="CP006585">
    <property type="protein sequence ID" value="AGW13910.1"/>
    <property type="molecule type" value="Genomic_DNA"/>
</dbReference>
<dbReference type="STRING" id="1121448.DGI_2149"/>
<proteinExistence type="predicted"/>
<name>T2GBE3_MEGG1</name>
<dbReference type="AlphaFoldDB" id="T2GBE3"/>
<dbReference type="PATRIC" id="fig|1121448.10.peg.2104"/>
<gene>
    <name evidence="1" type="ORF">DGI_2149</name>
</gene>
<reference evidence="1 2" key="1">
    <citation type="journal article" date="2013" name="J. Bacteriol.">
        <title>Roles of HynAB and Ech, the only two hydrogenases found in the model sulfate reducer Desulfovibrio gigas.</title>
        <authorList>
            <person name="Morais-Silva F.O."/>
            <person name="Santos C.I."/>
            <person name="Rodrigues R."/>
            <person name="Pereira I.A."/>
            <person name="Rodrigues-Pousada C."/>
        </authorList>
    </citation>
    <scope>NUCLEOTIDE SEQUENCE [LARGE SCALE GENOMIC DNA]</scope>
    <source>
        <strain evidence="2">ATCC 19364 / DSM 1382 / NCIMB 9332 / VKM B-1759</strain>
    </source>
</reference>
<evidence type="ECO:0000313" key="2">
    <source>
        <dbReference type="Proteomes" id="UP000016587"/>
    </source>
</evidence>
<organism evidence="1 2">
    <name type="scientific">Megalodesulfovibrio gigas (strain ATCC 19364 / DSM 1382 / NCIMB 9332 / VKM B-1759)</name>
    <name type="common">Desulfovibrio gigas</name>
    <dbReference type="NCBI Taxonomy" id="1121448"/>
    <lineage>
        <taxon>Bacteria</taxon>
        <taxon>Pseudomonadati</taxon>
        <taxon>Thermodesulfobacteriota</taxon>
        <taxon>Desulfovibrionia</taxon>
        <taxon>Desulfovibrionales</taxon>
        <taxon>Desulfovibrionaceae</taxon>
        <taxon>Megalodesulfovibrio</taxon>
    </lineage>
</organism>
<evidence type="ECO:0000313" key="1">
    <source>
        <dbReference type="EMBL" id="AGW13910.1"/>
    </source>
</evidence>
<reference evidence="2" key="2">
    <citation type="submission" date="2013-07" db="EMBL/GenBank/DDBJ databases">
        <authorList>
            <person name="Morais-Silva F.O."/>
            <person name="Rezende A.M."/>
            <person name="Pimentel C."/>
            <person name="Resende D.M."/>
            <person name="Santos C.I."/>
            <person name="Clemente C."/>
            <person name="de Oliveira L.M."/>
            <person name="da Silva S.M."/>
            <person name="Costa D.A."/>
            <person name="Varela-Raposo A."/>
            <person name="Horacio E.C.A."/>
            <person name="Matos M."/>
            <person name="Flores O."/>
            <person name="Ruiz J.C."/>
            <person name="Rodrigues-Pousada C."/>
        </authorList>
    </citation>
    <scope>NUCLEOTIDE SEQUENCE [LARGE SCALE GENOMIC DNA]</scope>
    <source>
        <strain evidence="2">ATCC 19364 / DSM 1382 / NCIMB 9332 / VKM B-1759</strain>
    </source>
</reference>
<protein>
    <submittedName>
        <fullName evidence="1">Uncharacterized protein</fullName>
    </submittedName>
</protein>
<accession>T2GBE3</accession>
<dbReference type="Proteomes" id="UP000016587">
    <property type="component" value="Chromosome"/>
</dbReference>